<dbReference type="Gene3D" id="1.10.510.40">
    <property type="match status" value="1"/>
</dbReference>
<dbReference type="Pfam" id="PF04183">
    <property type="entry name" value="IucA_IucC"/>
    <property type="match status" value="1"/>
</dbReference>
<feature type="domain" description="Aerobactin siderophore biosynthesis IucA/IucC N-terminal" evidence="1">
    <location>
        <begin position="237"/>
        <end position="358"/>
    </location>
</feature>
<evidence type="ECO:0000313" key="4">
    <source>
        <dbReference type="Proteomes" id="UP000039046"/>
    </source>
</evidence>
<evidence type="ECO:0000259" key="1">
    <source>
        <dbReference type="Pfam" id="PF04183"/>
    </source>
</evidence>
<evidence type="ECO:0000259" key="2">
    <source>
        <dbReference type="Pfam" id="PF06276"/>
    </source>
</evidence>
<dbReference type="InterPro" id="IPR037455">
    <property type="entry name" value="LucA/IucC-like"/>
</dbReference>
<organism evidence="3 4">
    <name type="scientific">[Torrubiella] hemipterigena</name>
    <dbReference type="NCBI Taxonomy" id="1531966"/>
    <lineage>
        <taxon>Eukaryota</taxon>
        <taxon>Fungi</taxon>
        <taxon>Dikarya</taxon>
        <taxon>Ascomycota</taxon>
        <taxon>Pezizomycotina</taxon>
        <taxon>Sordariomycetes</taxon>
        <taxon>Hypocreomycetidae</taxon>
        <taxon>Hypocreales</taxon>
        <taxon>Clavicipitaceae</taxon>
        <taxon>Clavicipitaceae incertae sedis</taxon>
        <taxon>'Torrubiella' clade</taxon>
    </lineage>
</organism>
<evidence type="ECO:0008006" key="5">
    <source>
        <dbReference type="Google" id="ProtNLM"/>
    </source>
</evidence>
<dbReference type="GO" id="GO:0019290">
    <property type="term" value="P:siderophore biosynthetic process"/>
    <property type="evidence" value="ECO:0007669"/>
    <property type="project" value="InterPro"/>
</dbReference>
<dbReference type="GO" id="GO:0016881">
    <property type="term" value="F:acid-amino acid ligase activity"/>
    <property type="evidence" value="ECO:0007669"/>
    <property type="project" value="UniProtKB-ARBA"/>
</dbReference>
<dbReference type="PANTHER" id="PTHR34384">
    <property type="entry name" value="L-2,3-DIAMINOPROPANOATE--CITRATE LIGASE"/>
    <property type="match status" value="1"/>
</dbReference>
<protein>
    <recommendedName>
        <fullName evidence="5">Aerobactin siderophore biosynthesis IucA/IucC N-terminal domain-containing protein</fullName>
    </recommendedName>
</protein>
<name>A0A0A1T2T9_9HYPO</name>
<dbReference type="InterPro" id="IPR007310">
    <property type="entry name" value="Aerobactin_biosyn_IucA/IucC_N"/>
</dbReference>
<proteinExistence type="predicted"/>
<dbReference type="PANTHER" id="PTHR34384:SF5">
    <property type="entry name" value="L-2,3-DIAMINOPROPANOATE--CITRATE LIGASE"/>
    <property type="match status" value="1"/>
</dbReference>
<sequence length="555" mass="62088">MAVVSKQDAARFETTKRLLTGLVNEGLAHAAINGQTLRLTGPTADEKYITVSLKTVPANFAGFIRPEMMQQPVMLGNGASEYPELDPGAIFLFATPWFAQDIDDEAKERVSKELSNSALFQEKWLELCAANKPLSIKSSFMDWEQSVVYGHPIHPLHRSCFALPPLSPVSPNDIPELLRPSVSIISVPRNAVIITGPFEKMMKPLMRKLDIPAIADDRAALICFTRQLPSIHARFSDVQILKQVGDQFEAQCSIRSLSTIPELQFPYQIKLPLAVQITSAIRTITPWTASTSPIITKILDELEPQLPESLWLFREEAAFCGSQSDFDDAKHLSCILRDDLEPKAAANGESLIIATSLFEQQPGDRKTRAEVVFNLDTEEQRLAWFKSYVRSLFKTVLLPAITLGIAFEAHQQNSVLRVCKTTGEIKGFAIRDYGGIRMHRPTLTKHNIAMDWEQPGGIMITDDIGYIWDNLHHALISNHIAHLVYSLRVDALGGWGIVRDEISALLGGYAAGSLGNQLLTFLLRDKMNLKCFLRMRFQSVYRSNVEKEVKNILYS</sequence>
<dbReference type="OrthoDB" id="2117718at2759"/>
<feature type="domain" description="Aerobactin siderophore biosynthesis IucA/IucC-like C-terminal" evidence="2">
    <location>
        <begin position="383"/>
        <end position="538"/>
    </location>
</feature>
<gene>
    <name evidence="3" type="ORF">VHEMI00753</name>
</gene>
<evidence type="ECO:0000313" key="3">
    <source>
        <dbReference type="EMBL" id="CEJ80577.1"/>
    </source>
</evidence>
<accession>A0A0A1T2T9</accession>
<reference evidence="3 4" key="1">
    <citation type="journal article" date="2015" name="Genome Announc.">
        <title>Draft Genome Sequence and Gene Annotation of the Entomopathogenic Fungus Verticillium hemipterigenum.</title>
        <authorList>
            <person name="Horn F."/>
            <person name="Habel A."/>
            <person name="Scharf D.H."/>
            <person name="Dworschak J."/>
            <person name="Brakhage A.A."/>
            <person name="Guthke R."/>
            <person name="Hertweck C."/>
            <person name="Linde J."/>
        </authorList>
    </citation>
    <scope>NUCLEOTIDE SEQUENCE [LARGE SCALE GENOMIC DNA]</scope>
</reference>
<dbReference type="STRING" id="1531966.A0A0A1T2T9"/>
<dbReference type="Pfam" id="PF06276">
    <property type="entry name" value="FhuF"/>
    <property type="match status" value="1"/>
</dbReference>
<keyword evidence="4" id="KW-1185">Reference proteome</keyword>
<dbReference type="Proteomes" id="UP000039046">
    <property type="component" value="Unassembled WGS sequence"/>
</dbReference>
<dbReference type="EMBL" id="CDHN01000001">
    <property type="protein sequence ID" value="CEJ80577.1"/>
    <property type="molecule type" value="Genomic_DNA"/>
</dbReference>
<dbReference type="InterPro" id="IPR022770">
    <property type="entry name" value="IucA/IucC-like_C"/>
</dbReference>
<dbReference type="HOGENOM" id="CLU_010625_1_0_1"/>
<dbReference type="AlphaFoldDB" id="A0A0A1T2T9"/>